<dbReference type="RefSeq" id="WP_236338385.1">
    <property type="nucleotide sequence ID" value="NZ_CAKMMF010000001.1"/>
</dbReference>
<comment type="caution">
    <text evidence="1">The sequence shown here is derived from an EMBL/GenBank/DDBJ whole genome shotgun (WGS) entry which is preliminary data.</text>
</comment>
<protein>
    <recommendedName>
        <fullName evidence="3">DUF1444 domain-containing protein</fullName>
    </recommendedName>
</protein>
<evidence type="ECO:0008006" key="3">
    <source>
        <dbReference type="Google" id="ProtNLM"/>
    </source>
</evidence>
<accession>A0ABM9BNN5</accession>
<keyword evidence="2" id="KW-1185">Reference proteome</keyword>
<gene>
    <name evidence="1" type="ORF">PAECIP111893_00192</name>
</gene>
<dbReference type="Proteomes" id="UP000838686">
    <property type="component" value="Unassembled WGS sequence"/>
</dbReference>
<proteinExistence type="predicted"/>
<evidence type="ECO:0000313" key="2">
    <source>
        <dbReference type="Proteomes" id="UP000838686"/>
    </source>
</evidence>
<dbReference type="EMBL" id="CAKMMF010000001">
    <property type="protein sequence ID" value="CAH1190134.1"/>
    <property type="molecule type" value="Genomic_DNA"/>
</dbReference>
<organism evidence="1 2">
    <name type="scientific">Paenibacillus plantiphilus</name>
    <dbReference type="NCBI Taxonomy" id="2905650"/>
    <lineage>
        <taxon>Bacteria</taxon>
        <taxon>Bacillati</taxon>
        <taxon>Bacillota</taxon>
        <taxon>Bacilli</taxon>
        <taxon>Bacillales</taxon>
        <taxon>Paenibacillaceae</taxon>
        <taxon>Paenibacillus</taxon>
    </lineage>
</organism>
<name>A0ABM9BNN5_9BACL</name>
<evidence type="ECO:0000313" key="1">
    <source>
        <dbReference type="EMBL" id="CAH1190134.1"/>
    </source>
</evidence>
<sequence length="280" mass="31698">MIQVIESFLKGKKQQADLCEDGFVVTPHYAVVIDGVTAKTDMDFAGKTSGRYLMELIKEHILHMEGHADADAGEFIAALSEHIREDYERQGWLELLRREPLLRPAASLLVYSAAHKELWFFGDCKAYMDGVQYDNDKYIDKVMLEARKLFIEGELLAGKTIEAIREQDTGRQFIEPLLKIQQVFQNDNGASIFSYSAVDGFAFRSEDIRIVKVSEDVEELVMATDGYAILKGTVKETESILQETLSNDPLAIEQFLGFSTYKSDLHSYDDRAYLRIGVVS</sequence>
<reference evidence="1" key="1">
    <citation type="submission" date="2022-01" db="EMBL/GenBank/DDBJ databases">
        <authorList>
            <person name="Criscuolo A."/>
        </authorList>
    </citation>
    <scope>NUCLEOTIDE SEQUENCE</scope>
    <source>
        <strain evidence="1">CIP111893</strain>
    </source>
</reference>